<dbReference type="AlphaFoldDB" id="A0A395SMT7"/>
<organism evidence="2 3">
    <name type="scientific">Fusarium longipes</name>
    <dbReference type="NCBI Taxonomy" id="694270"/>
    <lineage>
        <taxon>Eukaryota</taxon>
        <taxon>Fungi</taxon>
        <taxon>Dikarya</taxon>
        <taxon>Ascomycota</taxon>
        <taxon>Pezizomycotina</taxon>
        <taxon>Sordariomycetes</taxon>
        <taxon>Hypocreomycetidae</taxon>
        <taxon>Hypocreales</taxon>
        <taxon>Nectriaceae</taxon>
        <taxon>Fusarium</taxon>
    </lineage>
</organism>
<comment type="caution">
    <text evidence="2">The sequence shown here is derived from an EMBL/GenBank/DDBJ whole genome shotgun (WGS) entry which is preliminary data.</text>
</comment>
<name>A0A395SMT7_9HYPO</name>
<gene>
    <name evidence="2" type="ORF">FLONG3_6245</name>
</gene>
<proteinExistence type="predicted"/>
<evidence type="ECO:0000313" key="3">
    <source>
        <dbReference type="Proteomes" id="UP000266234"/>
    </source>
</evidence>
<dbReference type="STRING" id="694270.A0A395SMT7"/>
<protein>
    <submittedName>
        <fullName evidence="2">Uncharacterized protein</fullName>
    </submittedName>
</protein>
<feature type="region of interest" description="Disordered" evidence="1">
    <location>
        <begin position="73"/>
        <end position="98"/>
    </location>
</feature>
<dbReference type="EMBL" id="PXOG01000135">
    <property type="protein sequence ID" value="RGP73754.1"/>
    <property type="molecule type" value="Genomic_DNA"/>
</dbReference>
<feature type="compositionally biased region" description="Basic and acidic residues" evidence="1">
    <location>
        <begin position="466"/>
        <end position="476"/>
    </location>
</feature>
<dbReference type="Proteomes" id="UP000266234">
    <property type="component" value="Unassembled WGS sequence"/>
</dbReference>
<feature type="region of interest" description="Disordered" evidence="1">
    <location>
        <begin position="164"/>
        <end position="183"/>
    </location>
</feature>
<evidence type="ECO:0000256" key="1">
    <source>
        <dbReference type="SAM" id="MobiDB-lite"/>
    </source>
</evidence>
<keyword evidence="3" id="KW-1185">Reference proteome</keyword>
<evidence type="ECO:0000313" key="2">
    <source>
        <dbReference type="EMBL" id="RGP73754.1"/>
    </source>
</evidence>
<sequence length="565" mass="63928">MASNDPSASCAEPPLSLLVEQPIELTAPKTGEGKKLESAVSSSPGSDSKPIAIGTSQRPGSCLSSFDSVFVSSVDDHTPPTDPPKPVTRRALGPGAKRKVKIIPRQNKTVRRVPCAPIGEQRGERLEELRLPPNDLSRAMRETWARYPPPSNEEFPVYPKLNTTPKSVSKPIEPEGPLGPNRQHSETNFLQPLSIQGAIRNEYAAHLAHEKLDHDEMLEKVTNIRRWSAEKRAAILYDVDKTDEPTKFPVLNPNAQEDIYKEKVDMSALSRKVAICDGTIEGIIAGEFTFHKDTAHLPPTKEQMAILQEAEGLKSLFPKAPAKLSFYDQWLKDQSANPCPASNWLTEAEKFAKKKAFNAAFSEHLENRFPSKSIKDKMPAEVDIPDELVWEKNYFPSMLPTTPMDPERYNMYETRLKVQVPKWFPTFVQFGIVPIDESNNTEKQYKELLTTIWKLESQMLKKTKPSKWDKNWHEKSPNWTKPHHQESGGYTYHQGKEEEYETFNETKPDQELSETDVIFEEFSFDDVFTFGQDVETKPPNNKKSPEMLLKEIAEGVKKAVAKVGM</sequence>
<accession>A0A395SMT7</accession>
<feature type="region of interest" description="Disordered" evidence="1">
    <location>
        <begin position="466"/>
        <end position="490"/>
    </location>
</feature>
<dbReference type="OrthoDB" id="5062424at2759"/>
<feature type="region of interest" description="Disordered" evidence="1">
    <location>
        <begin position="26"/>
        <end position="59"/>
    </location>
</feature>
<reference evidence="2 3" key="1">
    <citation type="journal article" date="2018" name="PLoS Pathog.">
        <title>Evolution of structural diversity of trichothecenes, a family of toxins produced by plant pathogenic and entomopathogenic fungi.</title>
        <authorList>
            <person name="Proctor R.H."/>
            <person name="McCormick S.P."/>
            <person name="Kim H.S."/>
            <person name="Cardoza R.E."/>
            <person name="Stanley A.M."/>
            <person name="Lindo L."/>
            <person name="Kelly A."/>
            <person name="Brown D.W."/>
            <person name="Lee T."/>
            <person name="Vaughan M.M."/>
            <person name="Alexander N.J."/>
            <person name="Busman M."/>
            <person name="Gutierrez S."/>
        </authorList>
    </citation>
    <scope>NUCLEOTIDE SEQUENCE [LARGE SCALE GENOMIC DNA]</scope>
    <source>
        <strain evidence="2 3">NRRL 20695</strain>
    </source>
</reference>